<feature type="region of interest" description="Disordered" evidence="1">
    <location>
        <begin position="379"/>
        <end position="440"/>
    </location>
</feature>
<organism evidence="2 3">
    <name type="scientific">Mycena albidolilacea</name>
    <dbReference type="NCBI Taxonomy" id="1033008"/>
    <lineage>
        <taxon>Eukaryota</taxon>
        <taxon>Fungi</taxon>
        <taxon>Dikarya</taxon>
        <taxon>Basidiomycota</taxon>
        <taxon>Agaricomycotina</taxon>
        <taxon>Agaricomycetes</taxon>
        <taxon>Agaricomycetidae</taxon>
        <taxon>Agaricales</taxon>
        <taxon>Marasmiineae</taxon>
        <taxon>Mycenaceae</taxon>
        <taxon>Mycena</taxon>
    </lineage>
</organism>
<feature type="region of interest" description="Disordered" evidence="1">
    <location>
        <begin position="133"/>
        <end position="305"/>
    </location>
</feature>
<feature type="compositionally biased region" description="Basic residues" evidence="1">
    <location>
        <begin position="261"/>
        <end position="270"/>
    </location>
</feature>
<name>A0AAD6Z361_9AGAR</name>
<evidence type="ECO:0000313" key="2">
    <source>
        <dbReference type="EMBL" id="KAJ7304657.1"/>
    </source>
</evidence>
<dbReference type="AlphaFoldDB" id="A0AAD6Z361"/>
<feature type="compositionally biased region" description="Low complexity" evidence="1">
    <location>
        <begin position="162"/>
        <end position="174"/>
    </location>
</feature>
<evidence type="ECO:0000256" key="1">
    <source>
        <dbReference type="SAM" id="MobiDB-lite"/>
    </source>
</evidence>
<feature type="compositionally biased region" description="Gly residues" evidence="1">
    <location>
        <begin position="92"/>
        <end position="102"/>
    </location>
</feature>
<feature type="region of interest" description="Disordered" evidence="1">
    <location>
        <begin position="75"/>
        <end position="109"/>
    </location>
</feature>
<comment type="caution">
    <text evidence="2">The sequence shown here is derived from an EMBL/GenBank/DDBJ whole genome shotgun (WGS) entry which is preliminary data.</text>
</comment>
<protein>
    <submittedName>
        <fullName evidence="2">Uncharacterized protein</fullName>
    </submittedName>
</protein>
<proteinExistence type="predicted"/>
<sequence>MDRKRPTVLVTTVRVFPHLEPPQPLPLSLPRALGRLAQMAAAAASPPALADATSSGGSHANGQMITPGAYVGSCGRRDQIAQPPLPLPVGSVGSGCEVGGGGDEGEDAGCTDWEWVGDVGGKAGCRTYIVCRPLPAPRAPSSPPKQRQRYRYPPRPPPSPPHHTTLPIHIILHPKSPPQQQHPAGTVRRRLRAGKTPIRRQFALKPERRGNAIAPGHPSVYPHPSTRRGLVDPGNTARPAGRKSKEKRRCGKMPSENAGGRMKKRKRKQRGNAPERKAMGADTDADTKPVGNENSWGERGEGGGRAIMKDLEGKIDRCSIVMKRSVIESESSLVAPPRTSRRKGRSLSRWQSALALYHASAPHAKAGQTPFHTILIRSRTSRSRSSCPHPRPQTLSPAQGDVCRSDEQGKHASVKGARLSASEARRSDSTPLASHTQSPTVQVHARVHIVLYHALPASASPGIGGTTNNIQSESGAGPPGLLLSRTAGVVAAPTPTLTQAAHAMRQGFLSTQDTGPRRAREGAPEHLEAMLRKEHAWRARGGLEEKHTKSATHLEIKYTHFAPARFQANERTGMELERPLSRHSGAGIQAGSSVENVNQSDVAVLIAAAAVTQCQINVSGDGAGRRQHRGSRNYRVRNGGECD</sequence>
<reference evidence="2" key="1">
    <citation type="submission" date="2023-03" db="EMBL/GenBank/DDBJ databases">
        <title>Massive genome expansion in bonnet fungi (Mycena s.s.) driven by repeated elements and novel gene families across ecological guilds.</title>
        <authorList>
            <consortium name="Lawrence Berkeley National Laboratory"/>
            <person name="Harder C.B."/>
            <person name="Miyauchi S."/>
            <person name="Viragh M."/>
            <person name="Kuo A."/>
            <person name="Thoen E."/>
            <person name="Andreopoulos B."/>
            <person name="Lu D."/>
            <person name="Skrede I."/>
            <person name="Drula E."/>
            <person name="Henrissat B."/>
            <person name="Morin E."/>
            <person name="Kohler A."/>
            <person name="Barry K."/>
            <person name="LaButti K."/>
            <person name="Morin E."/>
            <person name="Salamov A."/>
            <person name="Lipzen A."/>
            <person name="Mereny Z."/>
            <person name="Hegedus B."/>
            <person name="Baldrian P."/>
            <person name="Stursova M."/>
            <person name="Weitz H."/>
            <person name="Taylor A."/>
            <person name="Grigoriev I.V."/>
            <person name="Nagy L.G."/>
            <person name="Martin F."/>
            <person name="Kauserud H."/>
        </authorList>
    </citation>
    <scope>NUCLEOTIDE SEQUENCE</scope>
    <source>
        <strain evidence="2">CBHHK002</strain>
    </source>
</reference>
<feature type="compositionally biased region" description="Basic residues" evidence="1">
    <location>
        <begin position="240"/>
        <end position="251"/>
    </location>
</feature>
<accession>A0AAD6Z361</accession>
<dbReference type="EMBL" id="JARIHO010000100">
    <property type="protein sequence ID" value="KAJ7304657.1"/>
    <property type="molecule type" value="Genomic_DNA"/>
</dbReference>
<dbReference type="Proteomes" id="UP001218218">
    <property type="component" value="Unassembled WGS sequence"/>
</dbReference>
<gene>
    <name evidence="2" type="ORF">DFH08DRAFT_825414</name>
</gene>
<feature type="compositionally biased region" description="Basic and acidic residues" evidence="1">
    <location>
        <begin position="296"/>
        <end position="305"/>
    </location>
</feature>
<evidence type="ECO:0000313" key="3">
    <source>
        <dbReference type="Proteomes" id="UP001218218"/>
    </source>
</evidence>
<feature type="compositionally biased region" description="Polar residues" evidence="1">
    <location>
        <begin position="429"/>
        <end position="440"/>
    </location>
</feature>
<keyword evidence="3" id="KW-1185">Reference proteome</keyword>
<feature type="compositionally biased region" description="Pro residues" evidence="1">
    <location>
        <begin position="134"/>
        <end position="143"/>
    </location>
</feature>